<gene>
    <name evidence="2" type="ORF">ENN94_02445</name>
</gene>
<dbReference type="NCBIfam" id="TIGR02436">
    <property type="entry name" value="four helix bundle protein"/>
    <property type="match status" value="1"/>
</dbReference>
<dbReference type="NCBIfam" id="TIGR04258">
    <property type="entry name" value="4helix_suffix"/>
    <property type="match status" value="1"/>
</dbReference>
<sequence>MKKGNGNSEKNASPGSAGMEPFHDSHDSKNFQPSILTPRGDYRTLLSYQKSEVVYQLTYRFCRRFLHRGDRTVDQMVQAARSGKQNIIEGSKAAPTSKEMEIKLTNVARASLEELLEDYRDFLKVRDLIIWDKNSREARYVRRIGQNPEISYETYREFVDTRPAEVVANIAICLIHQANYLLDQQLKRLEKDFLQDGGLRERMTRLRLQERERQRNEAMRNRKP</sequence>
<dbReference type="Gene3D" id="1.20.1440.60">
    <property type="entry name" value="23S rRNA-intervening sequence"/>
    <property type="match status" value="1"/>
</dbReference>
<evidence type="ECO:0000313" key="2">
    <source>
        <dbReference type="EMBL" id="HDR46539.1"/>
    </source>
</evidence>
<dbReference type="AlphaFoldDB" id="A0A831LQ60"/>
<evidence type="ECO:0000256" key="1">
    <source>
        <dbReference type="SAM" id="MobiDB-lite"/>
    </source>
</evidence>
<dbReference type="SUPFAM" id="SSF158446">
    <property type="entry name" value="IVS-encoded protein-like"/>
    <property type="match status" value="1"/>
</dbReference>
<name>A0A831LQ60_9BACT</name>
<organism evidence="2">
    <name type="scientific">Geoalkalibacter subterraneus</name>
    <dbReference type="NCBI Taxonomy" id="483547"/>
    <lineage>
        <taxon>Bacteria</taxon>
        <taxon>Pseudomonadati</taxon>
        <taxon>Thermodesulfobacteriota</taxon>
        <taxon>Desulfuromonadia</taxon>
        <taxon>Desulfuromonadales</taxon>
        <taxon>Geoalkalibacteraceae</taxon>
        <taxon>Geoalkalibacter</taxon>
    </lineage>
</organism>
<dbReference type="EMBL" id="DSDO01000165">
    <property type="protein sequence ID" value="HDR46539.1"/>
    <property type="molecule type" value="Genomic_DNA"/>
</dbReference>
<accession>A0A831LQ60</accession>
<dbReference type="InterPro" id="IPR026354">
    <property type="entry name" value="4helix_suffix_dom"/>
</dbReference>
<proteinExistence type="predicted"/>
<comment type="caution">
    <text evidence="2">The sequence shown here is derived from an EMBL/GenBank/DDBJ whole genome shotgun (WGS) entry which is preliminary data.</text>
</comment>
<feature type="compositionally biased region" description="Polar residues" evidence="1">
    <location>
        <begin position="1"/>
        <end position="14"/>
    </location>
</feature>
<reference evidence="2" key="1">
    <citation type="journal article" date="2020" name="mSystems">
        <title>Genome- and Community-Level Interaction Insights into Carbon Utilization and Element Cycling Functions of Hydrothermarchaeota in Hydrothermal Sediment.</title>
        <authorList>
            <person name="Zhou Z."/>
            <person name="Liu Y."/>
            <person name="Xu W."/>
            <person name="Pan J."/>
            <person name="Luo Z.H."/>
            <person name="Li M."/>
        </authorList>
    </citation>
    <scope>NUCLEOTIDE SEQUENCE [LARGE SCALE GENOMIC DNA]</scope>
    <source>
        <strain evidence="2">SpSt-1220</strain>
    </source>
</reference>
<protein>
    <submittedName>
        <fullName evidence="2">Four helix bundle protein</fullName>
    </submittedName>
</protein>
<dbReference type="InterPro" id="IPR012657">
    <property type="entry name" value="23S_rRNA-intervening_sequence"/>
</dbReference>
<dbReference type="InterPro" id="IPR036583">
    <property type="entry name" value="23S_rRNA_IVS_sf"/>
</dbReference>
<dbReference type="Proteomes" id="UP000886162">
    <property type="component" value="Unassembled WGS sequence"/>
</dbReference>
<feature type="region of interest" description="Disordered" evidence="1">
    <location>
        <begin position="1"/>
        <end position="35"/>
    </location>
</feature>